<feature type="binding site" evidence="8">
    <location>
        <position position="86"/>
    </location>
    <ligand>
        <name>shikimate</name>
        <dbReference type="ChEBI" id="CHEBI:36208"/>
    </ligand>
</feature>
<evidence type="ECO:0000256" key="1">
    <source>
        <dbReference type="ARBA" id="ARBA00004871"/>
    </source>
</evidence>
<dbReference type="AlphaFoldDB" id="A0A7T5R2L8"/>
<dbReference type="UniPathway" id="UPA00053">
    <property type="reaction ID" value="UER00087"/>
</dbReference>
<dbReference type="SUPFAM" id="SSF51735">
    <property type="entry name" value="NAD(P)-binding Rossmann-fold domains"/>
    <property type="match status" value="1"/>
</dbReference>
<evidence type="ECO:0000256" key="4">
    <source>
        <dbReference type="ARBA" id="ARBA00022857"/>
    </source>
</evidence>
<dbReference type="GO" id="GO:0050661">
    <property type="term" value="F:NADP binding"/>
    <property type="evidence" value="ECO:0007669"/>
    <property type="project" value="InterPro"/>
</dbReference>
<evidence type="ECO:0000259" key="9">
    <source>
        <dbReference type="Pfam" id="PF01488"/>
    </source>
</evidence>
<dbReference type="PANTHER" id="PTHR21089">
    <property type="entry name" value="SHIKIMATE DEHYDROGENASE"/>
    <property type="match status" value="1"/>
</dbReference>
<feature type="domain" description="Shikimate dehydrogenase substrate binding N-terminal" evidence="10">
    <location>
        <begin position="6"/>
        <end position="88"/>
    </location>
</feature>
<dbReference type="NCBIfam" id="NF001312">
    <property type="entry name" value="PRK00258.1-4"/>
    <property type="match status" value="1"/>
</dbReference>
<evidence type="ECO:0000259" key="10">
    <source>
        <dbReference type="Pfam" id="PF08501"/>
    </source>
</evidence>
<feature type="active site" description="Proton acceptor" evidence="8">
    <location>
        <position position="65"/>
    </location>
</feature>
<feature type="binding site" evidence="8">
    <location>
        <position position="245"/>
    </location>
    <ligand>
        <name>shikimate</name>
        <dbReference type="ChEBI" id="CHEBI:36208"/>
    </ligand>
</feature>
<dbReference type="CDD" id="cd01065">
    <property type="entry name" value="NAD_bind_Shikimate_DH"/>
    <property type="match status" value="1"/>
</dbReference>
<dbReference type="Pfam" id="PF01488">
    <property type="entry name" value="Shikimate_DH"/>
    <property type="match status" value="1"/>
</dbReference>
<dbReference type="GO" id="GO:0008652">
    <property type="term" value="P:amino acid biosynthetic process"/>
    <property type="evidence" value="ECO:0007669"/>
    <property type="project" value="UniProtKB-KW"/>
</dbReference>
<dbReference type="InterPro" id="IPR011342">
    <property type="entry name" value="Shikimate_DH"/>
</dbReference>
<evidence type="ECO:0000256" key="2">
    <source>
        <dbReference type="ARBA" id="ARBA00012962"/>
    </source>
</evidence>
<dbReference type="GO" id="GO:0004764">
    <property type="term" value="F:shikimate 3-dehydrogenase (NADP+) activity"/>
    <property type="evidence" value="ECO:0007669"/>
    <property type="project" value="UniProtKB-UniRule"/>
</dbReference>
<dbReference type="GO" id="GO:0009423">
    <property type="term" value="P:chorismate biosynthetic process"/>
    <property type="evidence" value="ECO:0007669"/>
    <property type="project" value="UniProtKB-UniRule"/>
</dbReference>
<evidence type="ECO:0000313" key="12">
    <source>
        <dbReference type="Proteomes" id="UP000595362"/>
    </source>
</evidence>
<feature type="domain" description="Quinate/shikimate 5-dehydrogenase/glutamyl-tRNA reductase" evidence="9">
    <location>
        <begin position="118"/>
        <end position="170"/>
    </location>
</feature>
<comment type="pathway">
    <text evidence="1 8">Metabolic intermediate biosynthesis; chorismate biosynthesis; chorismate from D-erythrose 4-phosphate and phosphoenolpyruvate: step 4/7.</text>
</comment>
<feature type="binding site" evidence="8">
    <location>
        <begin position="14"/>
        <end position="16"/>
    </location>
    <ligand>
        <name>shikimate</name>
        <dbReference type="ChEBI" id="CHEBI:36208"/>
    </ligand>
</feature>
<evidence type="ECO:0000256" key="7">
    <source>
        <dbReference type="ARBA" id="ARBA00049442"/>
    </source>
</evidence>
<keyword evidence="5 8" id="KW-0560">Oxidoreductase</keyword>
<comment type="caution">
    <text evidence="8">Lacks conserved residue(s) required for the propagation of feature annotation.</text>
</comment>
<proteinExistence type="inferred from homology"/>
<evidence type="ECO:0000256" key="5">
    <source>
        <dbReference type="ARBA" id="ARBA00023002"/>
    </source>
</evidence>
<dbReference type="Pfam" id="PF08501">
    <property type="entry name" value="Shikimate_dh_N"/>
    <property type="match status" value="1"/>
</dbReference>
<feature type="binding site" evidence="8">
    <location>
        <position position="77"/>
    </location>
    <ligand>
        <name>NADP(+)</name>
        <dbReference type="ChEBI" id="CHEBI:58349"/>
    </ligand>
</feature>
<feature type="binding site" evidence="8">
    <location>
        <position position="101"/>
    </location>
    <ligand>
        <name>shikimate</name>
        <dbReference type="ChEBI" id="CHEBI:36208"/>
    </ligand>
</feature>
<evidence type="ECO:0000256" key="6">
    <source>
        <dbReference type="ARBA" id="ARBA00023141"/>
    </source>
</evidence>
<dbReference type="InterPro" id="IPR006151">
    <property type="entry name" value="Shikm_DH/Glu-tRNA_Rdtase"/>
</dbReference>
<feature type="binding site" evidence="8">
    <location>
        <position position="61"/>
    </location>
    <ligand>
        <name>shikimate</name>
        <dbReference type="ChEBI" id="CHEBI:36208"/>
    </ligand>
</feature>
<accession>A0A7T5R2L8</accession>
<dbReference type="Gene3D" id="3.40.50.720">
    <property type="entry name" value="NAD(P)-binding Rossmann-like Domain"/>
    <property type="match status" value="1"/>
</dbReference>
<dbReference type="PANTHER" id="PTHR21089:SF1">
    <property type="entry name" value="BIFUNCTIONAL 3-DEHYDROQUINATE DEHYDRATASE_SHIKIMATE DEHYDROGENASE, CHLOROPLASTIC"/>
    <property type="match status" value="1"/>
</dbReference>
<dbReference type="EMBL" id="CP066681">
    <property type="protein sequence ID" value="QQG36410.1"/>
    <property type="molecule type" value="Genomic_DNA"/>
</dbReference>
<dbReference type="InterPro" id="IPR022893">
    <property type="entry name" value="Shikimate_DH_fam"/>
</dbReference>
<feature type="binding site" evidence="8">
    <location>
        <position position="217"/>
    </location>
    <ligand>
        <name>shikimate</name>
        <dbReference type="ChEBI" id="CHEBI:36208"/>
    </ligand>
</feature>
<dbReference type="InterPro" id="IPR013708">
    <property type="entry name" value="Shikimate_DH-bd_N"/>
</dbReference>
<dbReference type="EC" id="1.1.1.25" evidence="2 8"/>
<feature type="binding site" evidence="8">
    <location>
        <position position="215"/>
    </location>
    <ligand>
        <name>NADP(+)</name>
        <dbReference type="ChEBI" id="CHEBI:58349"/>
    </ligand>
</feature>
<keyword evidence="3 8" id="KW-0028">Amino-acid biosynthesis</keyword>
<evidence type="ECO:0000256" key="3">
    <source>
        <dbReference type="ARBA" id="ARBA00022605"/>
    </source>
</evidence>
<dbReference type="Proteomes" id="UP000595362">
    <property type="component" value="Chromosome"/>
</dbReference>
<evidence type="ECO:0000313" key="11">
    <source>
        <dbReference type="EMBL" id="QQG36410.1"/>
    </source>
</evidence>
<feature type="binding site" evidence="8">
    <location>
        <begin position="127"/>
        <end position="131"/>
    </location>
    <ligand>
        <name>NADP(+)</name>
        <dbReference type="ChEBI" id="CHEBI:58349"/>
    </ligand>
</feature>
<dbReference type="InterPro" id="IPR046346">
    <property type="entry name" value="Aminoacid_DH-like_N_sf"/>
</dbReference>
<gene>
    <name evidence="8" type="primary">aroE</name>
    <name evidence="11" type="ORF">HYS17_01045</name>
</gene>
<sequence length="273" mass="29073">MIRAGVVGHPVSHSLSPHIHGYWFARYGLSGVYNAIDVASADLKPAVDDLLGQGYAGFNVTVPHKQAALALCQKLDDTARKIGAVNTVVIREGVIEGRNTDAYGFVENLRQQQPGFSFGANPALVLGAGGAARAAVYGLLQAGCLEIIVANRSRENAERLAGDFPGVKVVEWRVRERACADAGLLVNTTVLGMKGQEALSMNLSRLPPGSLVYDIVYKPLMTDLLQVAQEAGYAVVTGIGMLVHQARPAFAAWAGTVPEVTAELIRDITERAR</sequence>
<organism evidence="11 12">
    <name type="scientific">Micavibrio aeruginosavorus</name>
    <dbReference type="NCBI Taxonomy" id="349221"/>
    <lineage>
        <taxon>Bacteria</taxon>
        <taxon>Pseudomonadati</taxon>
        <taxon>Bdellovibrionota</taxon>
        <taxon>Bdellovibrionia</taxon>
        <taxon>Bdellovibrionales</taxon>
        <taxon>Pseudobdellovibrionaceae</taxon>
        <taxon>Micavibrio</taxon>
    </lineage>
</organism>
<evidence type="ECO:0000256" key="8">
    <source>
        <dbReference type="HAMAP-Rule" id="MF_00222"/>
    </source>
</evidence>
<dbReference type="InterPro" id="IPR036291">
    <property type="entry name" value="NAD(P)-bd_dom_sf"/>
</dbReference>
<dbReference type="NCBIfam" id="TIGR00507">
    <property type="entry name" value="aroE"/>
    <property type="match status" value="1"/>
</dbReference>
<name>A0A7T5R2L8_9BACT</name>
<dbReference type="GO" id="GO:0005829">
    <property type="term" value="C:cytosol"/>
    <property type="evidence" value="ECO:0007669"/>
    <property type="project" value="TreeGrafter"/>
</dbReference>
<dbReference type="Gene3D" id="3.40.50.10860">
    <property type="entry name" value="Leucine Dehydrogenase, chain A, domain 1"/>
    <property type="match status" value="1"/>
</dbReference>
<feature type="binding site" evidence="8">
    <location>
        <position position="238"/>
    </location>
    <ligand>
        <name>NADP(+)</name>
        <dbReference type="ChEBI" id="CHEBI:58349"/>
    </ligand>
</feature>
<dbReference type="GO" id="GO:0009073">
    <property type="term" value="P:aromatic amino acid family biosynthetic process"/>
    <property type="evidence" value="ECO:0007669"/>
    <property type="project" value="UniProtKB-KW"/>
</dbReference>
<dbReference type="GO" id="GO:0019632">
    <property type="term" value="P:shikimate metabolic process"/>
    <property type="evidence" value="ECO:0007669"/>
    <property type="project" value="InterPro"/>
</dbReference>
<comment type="subunit">
    <text evidence="8">Homodimer.</text>
</comment>
<comment type="function">
    <text evidence="8">Involved in the biosynthesis of the chorismate, which leads to the biosynthesis of aromatic amino acids. Catalyzes the reversible NADPH linked reduction of 3-dehydroshikimate (DHSA) to yield shikimate (SA).</text>
</comment>
<reference evidence="11 12" key="1">
    <citation type="submission" date="2020-07" db="EMBL/GenBank/DDBJ databases">
        <title>Huge and variable diversity of episymbiotic CPR bacteria and DPANN archaea in groundwater ecosystems.</title>
        <authorList>
            <person name="He C.Y."/>
            <person name="Keren R."/>
            <person name="Whittaker M."/>
            <person name="Farag I.F."/>
            <person name="Doudna J."/>
            <person name="Cate J.H.D."/>
            <person name="Banfield J.F."/>
        </authorList>
    </citation>
    <scope>NUCLEOTIDE SEQUENCE [LARGE SCALE GENOMIC DNA]</scope>
    <source>
        <strain evidence="11">NC_groundwater_70_Ag_B-0.1um_54_66</strain>
    </source>
</reference>
<dbReference type="SUPFAM" id="SSF53223">
    <property type="entry name" value="Aminoacid dehydrogenase-like, N-terminal domain"/>
    <property type="match status" value="1"/>
</dbReference>
<protein>
    <recommendedName>
        <fullName evidence="2 8">Shikimate dehydrogenase (NADP(+))</fullName>
        <shortName evidence="8">SDH</shortName>
        <ecNumber evidence="2 8">1.1.1.25</ecNumber>
    </recommendedName>
</protein>
<dbReference type="HAMAP" id="MF_00222">
    <property type="entry name" value="Shikimate_DH_AroE"/>
    <property type="match status" value="1"/>
</dbReference>
<keyword evidence="6 8" id="KW-0057">Aromatic amino acid biosynthesis</keyword>
<comment type="catalytic activity">
    <reaction evidence="7 8">
        <text>shikimate + NADP(+) = 3-dehydroshikimate + NADPH + H(+)</text>
        <dbReference type="Rhea" id="RHEA:17737"/>
        <dbReference type="ChEBI" id="CHEBI:15378"/>
        <dbReference type="ChEBI" id="CHEBI:16630"/>
        <dbReference type="ChEBI" id="CHEBI:36208"/>
        <dbReference type="ChEBI" id="CHEBI:57783"/>
        <dbReference type="ChEBI" id="CHEBI:58349"/>
        <dbReference type="EC" id="1.1.1.25"/>
    </reaction>
</comment>
<keyword evidence="4 8" id="KW-0521">NADP</keyword>
<comment type="similarity">
    <text evidence="8">Belongs to the shikimate dehydrogenase family.</text>
</comment>